<sequence>MGTEIAPLQAPSITSELGIVRGVDQDISSRFFKLAKQLQAKAPRNLLRGRYYDSKATIQHLGIAVPPHLQRFQTAVGWPAKAVDMLERRIRFQGFVAPEQGSNPFELDDVLRENQFEMLVSMAVVGMLTHSNSWLFTTQGIAGTGDPEVVITARSALHSTGTWDARRRGIKDALDVLTVDENGEADTALMYTREAVYGFARRGGIWYGRRRPHSLNRLPAAMLPYRPSLDRPFGRSKINRPIMGITDRAVRTALRSEITAEFFSAPQRYMLDLDPGTLDDGVPGWAALIGRILAMERDPDDPDARTPKVGQFNASNQTPHIEHMRELAAEMAGEANIPTGVLGVFHDNPASDRAMHTAYMPLDEDAERAHTAIGWALEQVAINTVMIRDRLSEPSRELMRLRSRFQDPSRPTRAMATDSVVKQVQEGILPADSEVTLQELGYDAPTIRQIQDDRRRTRVTSMLQGGLRSAAESTTRGTDVGEVMERRGADTAGLPID</sequence>
<comment type="caution">
    <text evidence="1">The sequence shown here is derived from an EMBL/GenBank/DDBJ whole genome shotgun (WGS) entry which is preliminary data.</text>
</comment>
<name>A0ABP9G0M1_9MICC</name>
<keyword evidence="2" id="KW-1185">Reference proteome</keyword>
<reference evidence="2" key="1">
    <citation type="journal article" date="2019" name="Int. J. Syst. Evol. Microbiol.">
        <title>The Global Catalogue of Microorganisms (GCM) 10K type strain sequencing project: providing services to taxonomists for standard genome sequencing and annotation.</title>
        <authorList>
            <consortium name="The Broad Institute Genomics Platform"/>
            <consortium name="The Broad Institute Genome Sequencing Center for Infectious Disease"/>
            <person name="Wu L."/>
            <person name="Ma J."/>
        </authorList>
    </citation>
    <scope>NUCLEOTIDE SEQUENCE [LARGE SCALE GENOMIC DNA]</scope>
    <source>
        <strain evidence="2">JCM 19129</strain>
    </source>
</reference>
<organism evidence="1 2">
    <name type="scientific">Nesterenkonia rhizosphaerae</name>
    <dbReference type="NCBI Taxonomy" id="1348272"/>
    <lineage>
        <taxon>Bacteria</taxon>
        <taxon>Bacillati</taxon>
        <taxon>Actinomycetota</taxon>
        <taxon>Actinomycetes</taxon>
        <taxon>Micrococcales</taxon>
        <taxon>Micrococcaceae</taxon>
        <taxon>Nesterenkonia</taxon>
    </lineage>
</organism>
<proteinExistence type="predicted"/>
<dbReference type="EMBL" id="BAABLW010000007">
    <property type="protein sequence ID" value="GAA4923407.1"/>
    <property type="molecule type" value="Genomic_DNA"/>
</dbReference>
<dbReference type="RefSeq" id="WP_345477921.1">
    <property type="nucleotide sequence ID" value="NZ_BAABLW010000007.1"/>
</dbReference>
<evidence type="ECO:0008006" key="3">
    <source>
        <dbReference type="Google" id="ProtNLM"/>
    </source>
</evidence>
<protein>
    <recommendedName>
        <fullName evidence="3">Phage portal protein</fullName>
    </recommendedName>
</protein>
<dbReference type="InterPro" id="IPR021145">
    <property type="entry name" value="Portal_protein_SPP1_Gp6-like"/>
</dbReference>
<evidence type="ECO:0000313" key="2">
    <source>
        <dbReference type="Proteomes" id="UP001500368"/>
    </source>
</evidence>
<gene>
    <name evidence="1" type="ORF">GCM10025790_20630</name>
</gene>
<accession>A0ABP9G0M1</accession>
<dbReference type="Pfam" id="PF05133">
    <property type="entry name" value="SPP1_portal"/>
    <property type="match status" value="1"/>
</dbReference>
<dbReference type="Proteomes" id="UP001500368">
    <property type="component" value="Unassembled WGS sequence"/>
</dbReference>
<evidence type="ECO:0000313" key="1">
    <source>
        <dbReference type="EMBL" id="GAA4923407.1"/>
    </source>
</evidence>